<dbReference type="Proteomes" id="UP000076625">
    <property type="component" value="Unassembled WGS sequence"/>
</dbReference>
<organism evidence="1 2">
    <name type="scientific">Crenobacter luteus</name>
    <dbReference type="NCBI Taxonomy" id="1452487"/>
    <lineage>
        <taxon>Bacteria</taxon>
        <taxon>Pseudomonadati</taxon>
        <taxon>Pseudomonadota</taxon>
        <taxon>Betaproteobacteria</taxon>
        <taxon>Neisseriales</taxon>
        <taxon>Neisseriaceae</taxon>
        <taxon>Crenobacter</taxon>
    </lineage>
</organism>
<accession>A0A165FYI9</accession>
<dbReference type="SUPFAM" id="SSF54523">
    <property type="entry name" value="Pili subunits"/>
    <property type="match status" value="1"/>
</dbReference>
<dbReference type="STRING" id="1452487.AVW16_06055"/>
<evidence type="ECO:0000313" key="2">
    <source>
        <dbReference type="Proteomes" id="UP000076625"/>
    </source>
</evidence>
<dbReference type="InterPro" id="IPR012902">
    <property type="entry name" value="N_methyl_site"/>
</dbReference>
<dbReference type="AlphaFoldDB" id="A0A165FYI9"/>
<proteinExistence type="predicted"/>
<dbReference type="NCBIfam" id="TIGR02532">
    <property type="entry name" value="IV_pilin_GFxxxE"/>
    <property type="match status" value="1"/>
</dbReference>
<sequence>MVRQVRRGFTLVETAIVLALLALLALLIVPLGTGWADSANVRQAHSALLGAVARAKAHALRNASAASSGAPAALLVVSGGTLCVHDGTPASLGCANAAWSTPLSAEVRLAGQSTHCVAFGSHGLPLAATIGGTACAQAPAYIVTKGSQSVTGTLI</sequence>
<comment type="caution">
    <text evidence="1">The sequence shown here is derived from an EMBL/GenBank/DDBJ whole genome shotgun (WGS) entry which is preliminary data.</text>
</comment>
<gene>
    <name evidence="1" type="ORF">AVW16_06055</name>
</gene>
<keyword evidence="2" id="KW-1185">Reference proteome</keyword>
<dbReference type="Pfam" id="PF07963">
    <property type="entry name" value="N_methyl"/>
    <property type="match status" value="1"/>
</dbReference>
<evidence type="ECO:0008006" key="3">
    <source>
        <dbReference type="Google" id="ProtNLM"/>
    </source>
</evidence>
<name>A0A165FYI9_9NEIS</name>
<dbReference type="RefSeq" id="WP_066610040.1">
    <property type="nucleotide sequence ID" value="NZ_LQQU01000006.1"/>
</dbReference>
<dbReference type="EMBL" id="LQQU01000006">
    <property type="protein sequence ID" value="KZE34582.1"/>
    <property type="molecule type" value="Genomic_DNA"/>
</dbReference>
<dbReference type="PROSITE" id="PS00409">
    <property type="entry name" value="PROKAR_NTER_METHYL"/>
    <property type="match status" value="1"/>
</dbReference>
<dbReference type="Gene3D" id="3.30.700.10">
    <property type="entry name" value="Glycoprotein, Type 4 Pilin"/>
    <property type="match status" value="1"/>
</dbReference>
<reference evidence="2" key="1">
    <citation type="submission" date="2016-01" db="EMBL/GenBank/DDBJ databases">
        <title>Draft genome of Chromobacterium sp. F49.</title>
        <authorList>
            <person name="Hong K.W."/>
        </authorList>
    </citation>
    <scope>NUCLEOTIDE SEQUENCE [LARGE SCALE GENOMIC DNA]</scope>
    <source>
        <strain evidence="2">CN10</strain>
    </source>
</reference>
<dbReference type="InterPro" id="IPR045584">
    <property type="entry name" value="Pilin-like"/>
</dbReference>
<evidence type="ECO:0000313" key="1">
    <source>
        <dbReference type="EMBL" id="KZE34582.1"/>
    </source>
</evidence>
<protein>
    <recommendedName>
        <fullName evidence="3">Prepilin-type N-terminal cleavage/methylation domain-containing protein</fullName>
    </recommendedName>
</protein>